<proteinExistence type="inferred from homology"/>
<gene>
    <name evidence="8" type="ORF">GCT13_10890</name>
</gene>
<dbReference type="InterPro" id="IPR036188">
    <property type="entry name" value="FAD/NAD-bd_sf"/>
</dbReference>
<dbReference type="SUPFAM" id="SSF51905">
    <property type="entry name" value="FAD/NAD(P)-binding domain"/>
    <property type="match status" value="1"/>
</dbReference>
<dbReference type="AlphaFoldDB" id="A0A7X1N8N0"/>
<keyword evidence="5" id="KW-0274">FAD</keyword>
<dbReference type="Gene3D" id="3.50.50.60">
    <property type="entry name" value="FAD/NAD(P)-binding domain"/>
    <property type="match status" value="1"/>
</dbReference>
<dbReference type="Proteomes" id="UP000484381">
    <property type="component" value="Unassembled WGS sequence"/>
</dbReference>
<reference evidence="8 9" key="1">
    <citation type="submission" date="2019-10" db="EMBL/GenBank/DDBJ databases">
        <title>Paraburkholderia sp. isolated from nodules of Mimosa pudica from Brazilian Atlantic Forest soils.</title>
        <authorList>
            <person name="Paulitsch F."/>
            <person name="Hungria M."/>
            <person name="Dall'Agnol R."/>
        </authorList>
    </citation>
    <scope>NUCLEOTIDE SEQUENCE [LARGE SCALE GENOMIC DNA]</scope>
    <source>
        <strain evidence="8 9">CNPSo 3157</strain>
    </source>
</reference>
<name>A0A7X1N8N0_9BURK</name>
<dbReference type="GO" id="GO:0004497">
    <property type="term" value="F:monooxygenase activity"/>
    <property type="evidence" value="ECO:0007669"/>
    <property type="project" value="UniProtKB-KW"/>
</dbReference>
<evidence type="ECO:0000256" key="4">
    <source>
        <dbReference type="ARBA" id="ARBA00022630"/>
    </source>
</evidence>
<keyword evidence="8" id="KW-0503">Monooxygenase</keyword>
<dbReference type="PANTHER" id="PTHR38663:SF1">
    <property type="entry name" value="L-ORNITHINE N(5)-MONOOXYGENASE"/>
    <property type="match status" value="1"/>
</dbReference>
<keyword evidence="6" id="KW-0521">NADP</keyword>
<evidence type="ECO:0000313" key="8">
    <source>
        <dbReference type="EMBL" id="MPW17424.1"/>
    </source>
</evidence>
<dbReference type="InterPro" id="IPR025700">
    <property type="entry name" value="Lys/Orn_oxygenase"/>
</dbReference>
<accession>A0A7X1N8N0</accession>
<protein>
    <submittedName>
        <fullName evidence="8">SidA/IucD/PvdA family monooxygenase</fullName>
    </submittedName>
</protein>
<keyword evidence="7" id="KW-0560">Oxidoreductase</keyword>
<comment type="similarity">
    <text evidence="3">Belongs to the lysine N(6)-hydroxylase/L-ornithine N(5)-oxygenase family.</text>
</comment>
<comment type="pathway">
    <text evidence="2">Siderophore biosynthesis.</text>
</comment>
<dbReference type="RefSeq" id="WP_152757771.1">
    <property type="nucleotide sequence ID" value="NZ_WHNP01000008.1"/>
</dbReference>
<evidence type="ECO:0000313" key="9">
    <source>
        <dbReference type="Proteomes" id="UP000484381"/>
    </source>
</evidence>
<evidence type="ECO:0000256" key="5">
    <source>
        <dbReference type="ARBA" id="ARBA00022827"/>
    </source>
</evidence>
<sequence length="421" mass="46367">MATTDTVIVGAGPYGLSLAAHLTSVGVPHEILGKPMQAWRDYMPPGMLMRSEAFASSLYTPQRGYTMEQYCLHKGIQYQPVGMPLSREMFIDYALWFQQQLVSHVRTVDVVDMHRVDGYFHLNLSDGNSLIARRVVLALGLKGFAKTPPVLQGLPREYVSHSGVYGSLDWVHGKDIVIIGGGQSALGLGALMHEVGGRIRVLVRENSIAWNGEPAVDRGIISKLRAPEGGIGRGWLSYITSEYPFAFRTLNHQRRKRIVATYWGPTGAWWLRDRVVGKFDVSLGSEVRDAVIENDRIVLHVANCNTESRIEANHVIAATGFKVDINAHQFLSKEIVQALSLVDGIPELTGNFETVVRGLYIIGPASAYTFGPVMRFIYGAKYAAPQVARHIRKMYRESAATRSWVGTGASSGDAAINQSGR</sequence>
<dbReference type="PANTHER" id="PTHR38663">
    <property type="match status" value="1"/>
</dbReference>
<dbReference type="PRINTS" id="PR00411">
    <property type="entry name" value="PNDRDTASEI"/>
</dbReference>
<evidence type="ECO:0000256" key="2">
    <source>
        <dbReference type="ARBA" id="ARBA00004924"/>
    </source>
</evidence>
<evidence type="ECO:0000256" key="7">
    <source>
        <dbReference type="ARBA" id="ARBA00023002"/>
    </source>
</evidence>
<comment type="cofactor">
    <cofactor evidence="1">
        <name>FAD</name>
        <dbReference type="ChEBI" id="CHEBI:57692"/>
    </cofactor>
</comment>
<organism evidence="8 9">
    <name type="scientific">Paraburkholderia franconis</name>
    <dbReference type="NCBI Taxonomy" id="2654983"/>
    <lineage>
        <taxon>Bacteria</taxon>
        <taxon>Pseudomonadati</taxon>
        <taxon>Pseudomonadota</taxon>
        <taxon>Betaproteobacteria</taxon>
        <taxon>Burkholderiales</taxon>
        <taxon>Burkholderiaceae</taxon>
        <taxon>Paraburkholderia</taxon>
    </lineage>
</organism>
<evidence type="ECO:0000256" key="6">
    <source>
        <dbReference type="ARBA" id="ARBA00022857"/>
    </source>
</evidence>
<dbReference type="EMBL" id="WHNP01000008">
    <property type="protein sequence ID" value="MPW17424.1"/>
    <property type="molecule type" value="Genomic_DNA"/>
</dbReference>
<dbReference type="PRINTS" id="PR00368">
    <property type="entry name" value="FADPNR"/>
</dbReference>
<comment type="caution">
    <text evidence="8">The sequence shown here is derived from an EMBL/GenBank/DDBJ whole genome shotgun (WGS) entry which is preliminary data.</text>
</comment>
<keyword evidence="9" id="KW-1185">Reference proteome</keyword>
<evidence type="ECO:0000256" key="1">
    <source>
        <dbReference type="ARBA" id="ARBA00001974"/>
    </source>
</evidence>
<evidence type="ECO:0000256" key="3">
    <source>
        <dbReference type="ARBA" id="ARBA00007588"/>
    </source>
</evidence>
<dbReference type="Pfam" id="PF13434">
    <property type="entry name" value="Lys_Orn_oxgnase"/>
    <property type="match status" value="1"/>
</dbReference>
<keyword evidence="4" id="KW-0285">Flavoprotein</keyword>